<gene>
    <name evidence="1" type="ORF">LCGC14_2374580</name>
</gene>
<evidence type="ECO:0000313" key="1">
    <source>
        <dbReference type="EMBL" id="KKL28493.1"/>
    </source>
</evidence>
<protein>
    <submittedName>
        <fullName evidence="1">Uncharacterized protein</fullName>
    </submittedName>
</protein>
<sequence length="164" mass="16832">MSPGRAPVLDRGLTTARARFGPSKAFGGVGPGDLSTIAANKIIEDIIGGRADASEIANAPCDVVRDVVLGTPTADLAKDPAIRAVIQAKAEACRDQANFSFGPGFWDRLALSDAGEPLAARAEAIPNAFTLGGVFEIVGNGVIALTGGLMIWLGAQRTFSKAGR</sequence>
<dbReference type="EMBL" id="LAZR01035079">
    <property type="protein sequence ID" value="KKL28493.1"/>
    <property type="molecule type" value="Genomic_DNA"/>
</dbReference>
<dbReference type="AlphaFoldDB" id="A0A0F9EXE4"/>
<organism evidence="1">
    <name type="scientific">marine sediment metagenome</name>
    <dbReference type="NCBI Taxonomy" id="412755"/>
    <lineage>
        <taxon>unclassified sequences</taxon>
        <taxon>metagenomes</taxon>
        <taxon>ecological metagenomes</taxon>
    </lineage>
</organism>
<comment type="caution">
    <text evidence="1">The sequence shown here is derived from an EMBL/GenBank/DDBJ whole genome shotgun (WGS) entry which is preliminary data.</text>
</comment>
<reference evidence="1" key="1">
    <citation type="journal article" date="2015" name="Nature">
        <title>Complex archaea that bridge the gap between prokaryotes and eukaryotes.</title>
        <authorList>
            <person name="Spang A."/>
            <person name="Saw J.H."/>
            <person name="Jorgensen S.L."/>
            <person name="Zaremba-Niedzwiedzka K."/>
            <person name="Martijn J."/>
            <person name="Lind A.E."/>
            <person name="van Eijk R."/>
            <person name="Schleper C."/>
            <person name="Guy L."/>
            <person name="Ettema T.J."/>
        </authorList>
    </citation>
    <scope>NUCLEOTIDE SEQUENCE</scope>
</reference>
<accession>A0A0F9EXE4</accession>
<proteinExistence type="predicted"/>
<name>A0A0F9EXE4_9ZZZZ</name>